<feature type="domain" description="Nucleoporin Nup188 N-terminal subdomain III" evidence="9">
    <location>
        <begin position="546"/>
        <end position="983"/>
    </location>
</feature>
<accession>A0A9P6UZM1</accession>
<dbReference type="GO" id="GO:0017056">
    <property type="term" value="F:structural constituent of nuclear pore"/>
    <property type="evidence" value="ECO:0007669"/>
    <property type="project" value="InterPro"/>
</dbReference>
<evidence type="ECO:0000256" key="2">
    <source>
        <dbReference type="ARBA" id="ARBA00022448"/>
    </source>
</evidence>
<evidence type="ECO:0000313" key="10">
    <source>
        <dbReference type="EMBL" id="KAG0328209.1"/>
    </source>
</evidence>
<dbReference type="GO" id="GO:0051028">
    <property type="term" value="P:mRNA transport"/>
    <property type="evidence" value="ECO:0007669"/>
    <property type="project" value="UniProtKB-KW"/>
</dbReference>
<evidence type="ECO:0000256" key="8">
    <source>
        <dbReference type="SAM" id="MobiDB-lite"/>
    </source>
</evidence>
<name>A0A9P6UZM1_9FUNG</name>
<evidence type="ECO:0000256" key="6">
    <source>
        <dbReference type="ARBA" id="ARBA00023132"/>
    </source>
</evidence>
<protein>
    <recommendedName>
        <fullName evidence="9">Nucleoporin Nup188 N-terminal subdomain III domain-containing protein</fullName>
    </recommendedName>
</protein>
<dbReference type="GO" id="GO:0006405">
    <property type="term" value="P:RNA export from nucleus"/>
    <property type="evidence" value="ECO:0007669"/>
    <property type="project" value="TreeGrafter"/>
</dbReference>
<dbReference type="GO" id="GO:0044611">
    <property type="term" value="C:nuclear pore inner ring"/>
    <property type="evidence" value="ECO:0007669"/>
    <property type="project" value="TreeGrafter"/>
</dbReference>
<dbReference type="GO" id="GO:0006606">
    <property type="term" value="P:protein import into nucleus"/>
    <property type="evidence" value="ECO:0007669"/>
    <property type="project" value="TreeGrafter"/>
</dbReference>
<feature type="region of interest" description="Disordered" evidence="8">
    <location>
        <begin position="1804"/>
        <end position="1850"/>
    </location>
</feature>
<keyword evidence="2" id="KW-0813">Transport</keyword>
<dbReference type="InterPro" id="IPR048883">
    <property type="entry name" value="Nup188_N-subdom_III"/>
</dbReference>
<dbReference type="Gene3D" id="1.25.10.70">
    <property type="match status" value="1"/>
</dbReference>
<organism evidence="10 11">
    <name type="scientific">Dissophora globulifera</name>
    <dbReference type="NCBI Taxonomy" id="979702"/>
    <lineage>
        <taxon>Eukaryota</taxon>
        <taxon>Fungi</taxon>
        <taxon>Fungi incertae sedis</taxon>
        <taxon>Mucoromycota</taxon>
        <taxon>Mortierellomycotina</taxon>
        <taxon>Mortierellomycetes</taxon>
        <taxon>Mortierellales</taxon>
        <taxon>Mortierellaceae</taxon>
        <taxon>Dissophora</taxon>
    </lineage>
</organism>
<gene>
    <name evidence="10" type="ORF">BGZ99_005875</name>
</gene>
<keyword evidence="3" id="KW-0509">mRNA transport</keyword>
<evidence type="ECO:0000259" key="9">
    <source>
        <dbReference type="Pfam" id="PF21093"/>
    </source>
</evidence>
<evidence type="ECO:0000313" key="11">
    <source>
        <dbReference type="Proteomes" id="UP000738325"/>
    </source>
</evidence>
<proteinExistence type="predicted"/>
<dbReference type="InterPro" id="IPR044840">
    <property type="entry name" value="Nup188"/>
</dbReference>
<keyword evidence="4" id="KW-0653">Protein transport</keyword>
<sequence length="1966" mass="219135">MSIYSARSKATNAKSLAGIYAAVAHHRSLDGSYSDSLKALVESKANDLQIGLDAFKKPSSGSRSGMTAATRADGKKYTDAQVNLAKRLSDAVKLDELQALKIVEDLSDEVDIPDAITDNLVLRAVTSYWAERSSLVSLLGELVKQAKHNDTNSDFERIAAVDRIRAQSVSLIGRLLPQFSAKVMEEAPEYFAANSEFFDLWIGQLLTEQIALLDTMITLAYAGTDTKAKLPLQVLRTLVSTQFGKQQRYKSKFKVEDVDNWEEVRLLCVTLSITSLDLKNLFNASIADTYETANHVFKDAADIQSINNELQSAERQQELGPFILAWSSILTASLISKSGNEAETQQLASRLAFVSLEPLAVFDYLHSIFANEVFKQHLQDGSAYKKIFFYFIEVVLLDHSPKSIKDFDGLVACLSDLLTDEPTLCEYIWQESPTVGRGTLEVLDTARGRFPVQFVPFVQLLTALATGSKSSAEHTAYYFRRLPTLTHFIPLSSPALEINAHPETGATVLRSLQEIPFGIKPDRPLMMLPAGMTGSLISAPNTPHIVQWKHSNSGWDLCLTMLEAFRQINTDDLSPLTRVDLPQLKAILDLSHAVYRYPDVAHELLDVAPESIDASRIPTFFAILDQCSKFQKPPLDVIAACLRCLTVLLDSYPQDVWLYMRQSSFLPSVITTTVQFSGLSRVQTSGLAYNILSSIECRTGNYDVTLAFLSLVKKLSLDAQKMELWDSPDIRCTKAEVLYPCLVFFQNDIFVNYDTWQYSNIRDRFAIGTNILAIFNLTLDDLPLFSGMDPSDYISLNTLQDYLVKNFLFEGGKQLALPLISIIGLGPDYSAYFSRHNRLRELSATWEMVQQALKLTKTLLRHRKMTGGEPSFLEVYMIDRTVGRANASLIRVLASFCDFSCSEDAALLSTDVLTLLCSLTFEWKTRPSFVGYLGDTEQAQQLTSMLVNRVADDVQTIGYRIALWSFISSTLTTQPGLAILFLSKDRVNPDTGIPNNHFKENANNSVLVKALDILHRTDANLSSEPELLPHVLHFLDVLWQNAKNHAIVIRGLMENEQFWKDLAQVLAGPEAHTDLECGAWEDVPKQYDGDALAQVWQVAIANADQRSRGEALRIFARAIHYSCTETEGAGRGLEGLPSGVKEFIQSSASQGRLLEWNKVFPMIHYHHEGHRELKRMKSTLLSPFDYLRLGVKRWDEIYDTDYLPGESFMLDLEKARFKLIWGGRENEHAFVRTLFHVNLNWSVVHSEMHLLSAWRFFMDVAATNLDTSVWAKKVGNAARPEMYYDFVNCLLDHIGRDTKGSLILRKARQHCCELLLSVIENAAVVKRSDQKNMAEHFPLIVAKLQQQILSSDMNILETIQSPVEGQSSHQPLLLALLFCYRTLHEKEVLVSLDSVNREQLQRSASLVLPLISACFSTIVESHLLGQHDYSDNIVILLALLEELCHPIWNPHPALWIPVLRNADVFRFNLQLCFRSVSAADFDNRPSYFEGSLNFLLALANVREMAVYLCDAGVMSMLTHNELTQLLQRGEVLDMDKIHGDRGNWHQAWCMMLATVTSLLRTMSSNEAFLQLLVGFIQLYSNQITRGLYTSTIVPLTSAKVEELERITMLFYELSKNDGRLETMNAGWLLPTFFKYSLSVLQHAVYLFTHPHSLKSAIVPITEEEFKDKAAGRESILSTLIEGKMAAVVRNILSAILAWTDPTAILTKTSLEWPLRKVLIEPNMETQPYKPASFGTMFDLVQYASTSLKEWEARLEGKTGGSAGVFRDTGDDDGQKNVNATSSASASTSTTSSRLACFGNLSTTSAPVTSSAAASTVPGSTLTTTPLSSSATTPATASTSASSEGVTGVGSISRGNENAFATLSTTTGSSTRMISLLEDALVVIATQLGLYVHSASQEQARRDLQDQGQDLISTVGSIQRMLRRFENVPVQARKDSLGAEAYEQIRSLRDIMIPIIKNFAETKIVGQ</sequence>
<dbReference type="EMBL" id="JAAAIP010000039">
    <property type="protein sequence ID" value="KAG0328209.1"/>
    <property type="molecule type" value="Genomic_DNA"/>
</dbReference>
<dbReference type="PANTHER" id="PTHR31431">
    <property type="entry name" value="NUCLEOPORIN NUP188 HOMOLOG"/>
    <property type="match status" value="1"/>
</dbReference>
<dbReference type="PANTHER" id="PTHR31431:SF1">
    <property type="entry name" value="NUCLEOPORIN NUP188"/>
    <property type="match status" value="1"/>
</dbReference>
<evidence type="ECO:0000256" key="3">
    <source>
        <dbReference type="ARBA" id="ARBA00022816"/>
    </source>
</evidence>
<evidence type="ECO:0000256" key="1">
    <source>
        <dbReference type="ARBA" id="ARBA00004567"/>
    </source>
</evidence>
<keyword evidence="7" id="KW-0539">Nucleus</keyword>
<comment type="subcellular location">
    <subcellularLocation>
        <location evidence="1">Nucleus</location>
        <location evidence="1">Nuclear pore complex</location>
    </subcellularLocation>
</comment>
<comment type="caution">
    <text evidence="10">The sequence shown here is derived from an EMBL/GenBank/DDBJ whole genome shotgun (WGS) entry which is preliminary data.</text>
</comment>
<keyword evidence="6" id="KW-0906">Nuclear pore complex</keyword>
<feature type="region of interest" description="Disordered" evidence="8">
    <location>
        <begin position="1758"/>
        <end position="1784"/>
    </location>
</feature>
<dbReference type="Proteomes" id="UP000738325">
    <property type="component" value="Unassembled WGS sequence"/>
</dbReference>
<evidence type="ECO:0000256" key="4">
    <source>
        <dbReference type="ARBA" id="ARBA00022927"/>
    </source>
</evidence>
<dbReference type="OrthoDB" id="102511at2759"/>
<evidence type="ECO:0000256" key="5">
    <source>
        <dbReference type="ARBA" id="ARBA00023010"/>
    </source>
</evidence>
<reference evidence="10" key="1">
    <citation type="journal article" date="2020" name="Fungal Divers.">
        <title>Resolving the Mortierellaceae phylogeny through synthesis of multi-gene phylogenetics and phylogenomics.</title>
        <authorList>
            <person name="Vandepol N."/>
            <person name="Liber J."/>
            <person name="Desiro A."/>
            <person name="Na H."/>
            <person name="Kennedy M."/>
            <person name="Barry K."/>
            <person name="Grigoriev I.V."/>
            <person name="Miller A.N."/>
            <person name="O'Donnell K."/>
            <person name="Stajich J.E."/>
            <person name="Bonito G."/>
        </authorList>
    </citation>
    <scope>NUCLEOTIDE SEQUENCE</scope>
    <source>
        <strain evidence="10">REB-010B</strain>
    </source>
</reference>
<keyword evidence="11" id="KW-1185">Reference proteome</keyword>
<dbReference type="Pfam" id="PF21093">
    <property type="entry name" value="Nup188_N-subdom_III"/>
    <property type="match status" value="1"/>
</dbReference>
<keyword evidence="5" id="KW-0811">Translocation</keyword>
<evidence type="ECO:0000256" key="7">
    <source>
        <dbReference type="ARBA" id="ARBA00023242"/>
    </source>
</evidence>